<reference evidence="1 2" key="1">
    <citation type="journal article" date="2019" name="Int. J. Syst. Evol. Microbiol.">
        <title>The Global Catalogue of Microorganisms (GCM) 10K type strain sequencing project: providing services to taxonomists for standard genome sequencing and annotation.</title>
        <authorList>
            <consortium name="The Broad Institute Genomics Platform"/>
            <consortium name="The Broad Institute Genome Sequencing Center for Infectious Disease"/>
            <person name="Wu L."/>
            <person name="Ma J."/>
        </authorList>
    </citation>
    <scope>NUCLEOTIDE SEQUENCE [LARGE SCALE GENOMIC DNA]</scope>
    <source>
        <strain evidence="1 2">JCM 15572</strain>
    </source>
</reference>
<protein>
    <submittedName>
        <fullName evidence="1">Uncharacterized protein</fullName>
    </submittedName>
</protein>
<keyword evidence="2" id="KW-1185">Reference proteome</keyword>
<proteinExistence type="predicted"/>
<comment type="caution">
    <text evidence="1">The sequence shown here is derived from an EMBL/GenBank/DDBJ whole genome shotgun (WGS) entry which is preliminary data.</text>
</comment>
<evidence type="ECO:0000313" key="2">
    <source>
        <dbReference type="Proteomes" id="UP001501705"/>
    </source>
</evidence>
<evidence type="ECO:0000313" key="1">
    <source>
        <dbReference type="EMBL" id="GAA1599378.1"/>
    </source>
</evidence>
<gene>
    <name evidence="1" type="ORF">GCM10009804_65020</name>
</gene>
<name>A0ABN2E874_9ACTN</name>
<dbReference type="Proteomes" id="UP001501705">
    <property type="component" value="Unassembled WGS sequence"/>
</dbReference>
<sequence>MELRWFEPAEGQRTTVSLPAAGGGVAAVIELALQDGQVRSRVLEGTCDRYTVKLSSTRSAAENTA</sequence>
<accession>A0ABN2E874</accession>
<dbReference type="EMBL" id="BAAAPH010000027">
    <property type="protein sequence ID" value="GAA1599378.1"/>
    <property type="molecule type" value="Genomic_DNA"/>
</dbReference>
<organism evidence="1 2">
    <name type="scientific">Kribbella hippodromi</name>
    <dbReference type="NCBI Taxonomy" id="434347"/>
    <lineage>
        <taxon>Bacteria</taxon>
        <taxon>Bacillati</taxon>
        <taxon>Actinomycetota</taxon>
        <taxon>Actinomycetes</taxon>
        <taxon>Propionibacteriales</taxon>
        <taxon>Kribbellaceae</taxon>
        <taxon>Kribbella</taxon>
    </lineage>
</organism>